<dbReference type="PANTHER" id="PTHR31014:SF0">
    <property type="entry name" value="MITOCHONDRIAL TRANSLATION SYSTEM COMPONENT PET127-RELATED"/>
    <property type="match status" value="1"/>
</dbReference>
<name>A0A9P5MS46_9AGAM</name>
<dbReference type="OrthoDB" id="10249045at2759"/>
<sequence>MAWAIKMEGRLHQTPPQNVKLVLVQVGMPSRSAPHLPSSLLDSNRANGVIPPHPSGDLFLKDVLPPSPQSPIATLAHGLEHVLFNPGVQWLQHPRSQVYGFSTWLEQIIPVRNFAFERLKSFVPSSRDEDLHAVAQREGRKYAGSTSSLSGLLKQLYYLISGDKPINTSNLSHCFRNQPRTFTPGQRAPASVILNYRNGVYLIDSAEEAVPGLSSKNVLTWMGTLLEKFLTHPPKEFLRLVRSVDDPTIVAQEPRHEAYRYATSDKFVLRSQLDCFDSRLPGTGVFDIKTRAVMSIRHDQLNFEENSGYQIRTIRGRVESFEKEYYDLIRSAFLKYSFQARIGNMDGVFVAYHNTERIFGFQYIPLSEMDARLFGERASGNAVFEKCMLLLEVILEEATRQLPCQSIRLTTEKLLNEDNLRVFLEPADWDEKLHGLRPLIQLDVSIKNYIGERAIGGSSAVERSSLPWTLRWSVSKSTLKPKTIYNNVAEARRRSSFRLSHPKGVTSQTMEKFWHGLQFNPVAPVEVPYMVDMFRQPPKRVEFLRHLSRKGRMYLNLSKRRQEGRPKLVRGIPNDARKVAPLMALAHGPGFVQSVGRLRRRNPDAVDNTSTTKLSARLGDRCIQGPARSSSMRLASVASKNQKYTTRKAMTALMIDPHTATCFVKGANAGGGNDFVPKIMEH</sequence>
<protein>
    <submittedName>
        <fullName evidence="1">Mitochondrial protein Pet127-domain-containing protein</fullName>
    </submittedName>
</protein>
<organism evidence="1 2">
    <name type="scientific">Russula ochroleuca</name>
    <dbReference type="NCBI Taxonomy" id="152965"/>
    <lineage>
        <taxon>Eukaryota</taxon>
        <taxon>Fungi</taxon>
        <taxon>Dikarya</taxon>
        <taxon>Basidiomycota</taxon>
        <taxon>Agaricomycotina</taxon>
        <taxon>Agaricomycetes</taxon>
        <taxon>Russulales</taxon>
        <taxon>Russulaceae</taxon>
        <taxon>Russula</taxon>
    </lineage>
</organism>
<dbReference type="EMBL" id="WHVB01000014">
    <property type="protein sequence ID" value="KAF8476546.1"/>
    <property type="molecule type" value="Genomic_DNA"/>
</dbReference>
<reference evidence="1" key="1">
    <citation type="submission" date="2019-10" db="EMBL/GenBank/DDBJ databases">
        <authorList>
            <consortium name="DOE Joint Genome Institute"/>
            <person name="Kuo A."/>
            <person name="Miyauchi S."/>
            <person name="Kiss E."/>
            <person name="Drula E."/>
            <person name="Kohler A."/>
            <person name="Sanchez-Garcia M."/>
            <person name="Andreopoulos B."/>
            <person name="Barry K.W."/>
            <person name="Bonito G."/>
            <person name="Buee M."/>
            <person name="Carver A."/>
            <person name="Chen C."/>
            <person name="Cichocki N."/>
            <person name="Clum A."/>
            <person name="Culley D."/>
            <person name="Crous P.W."/>
            <person name="Fauchery L."/>
            <person name="Girlanda M."/>
            <person name="Hayes R."/>
            <person name="Keri Z."/>
            <person name="LaButti K."/>
            <person name="Lipzen A."/>
            <person name="Lombard V."/>
            <person name="Magnuson J."/>
            <person name="Maillard F."/>
            <person name="Morin E."/>
            <person name="Murat C."/>
            <person name="Nolan M."/>
            <person name="Ohm R."/>
            <person name="Pangilinan J."/>
            <person name="Pereira M."/>
            <person name="Perotto S."/>
            <person name="Peter M."/>
            <person name="Riley R."/>
            <person name="Sitrit Y."/>
            <person name="Stielow B."/>
            <person name="Szollosi G."/>
            <person name="Zifcakova L."/>
            <person name="Stursova M."/>
            <person name="Spatafora J.W."/>
            <person name="Tedersoo L."/>
            <person name="Vaario L.-M."/>
            <person name="Yamada A."/>
            <person name="Yan M."/>
            <person name="Wang P."/>
            <person name="Xu J."/>
            <person name="Bruns T."/>
            <person name="Baldrian P."/>
            <person name="Vilgalys R."/>
            <person name="Henrissat B."/>
            <person name="Grigoriev I.V."/>
            <person name="Hibbett D."/>
            <person name="Nagy L.G."/>
            <person name="Martin F.M."/>
        </authorList>
    </citation>
    <scope>NUCLEOTIDE SEQUENCE</scope>
    <source>
        <strain evidence="1">Prilba</strain>
    </source>
</reference>
<dbReference type="GO" id="GO:0005740">
    <property type="term" value="C:mitochondrial envelope"/>
    <property type="evidence" value="ECO:0007669"/>
    <property type="project" value="TreeGrafter"/>
</dbReference>
<dbReference type="GO" id="GO:0000964">
    <property type="term" value="P:mitochondrial RNA 5'-end processing"/>
    <property type="evidence" value="ECO:0007669"/>
    <property type="project" value="TreeGrafter"/>
</dbReference>
<proteinExistence type="predicted"/>
<comment type="caution">
    <text evidence="1">The sequence shown here is derived from an EMBL/GenBank/DDBJ whole genome shotgun (WGS) entry which is preliminary data.</text>
</comment>
<keyword evidence="2" id="KW-1185">Reference proteome</keyword>
<accession>A0A9P5MS46</accession>
<dbReference type="Proteomes" id="UP000759537">
    <property type="component" value="Unassembled WGS sequence"/>
</dbReference>
<dbReference type="AlphaFoldDB" id="A0A9P5MS46"/>
<dbReference type="InterPro" id="IPR013943">
    <property type="entry name" value="Pet127"/>
</dbReference>
<dbReference type="Pfam" id="PF08634">
    <property type="entry name" value="Pet127"/>
    <property type="match status" value="1"/>
</dbReference>
<evidence type="ECO:0000313" key="1">
    <source>
        <dbReference type="EMBL" id="KAF8476546.1"/>
    </source>
</evidence>
<evidence type="ECO:0000313" key="2">
    <source>
        <dbReference type="Proteomes" id="UP000759537"/>
    </source>
</evidence>
<dbReference type="PANTHER" id="PTHR31014">
    <property type="entry name" value="MITOCHONDRIAL TRANSLATION SYSTEM COMPONENT PET127-RELATED"/>
    <property type="match status" value="1"/>
</dbReference>
<gene>
    <name evidence="1" type="ORF">DFH94DRAFT_803528</name>
</gene>
<reference evidence="1" key="2">
    <citation type="journal article" date="2020" name="Nat. Commun.">
        <title>Large-scale genome sequencing of mycorrhizal fungi provides insights into the early evolution of symbiotic traits.</title>
        <authorList>
            <person name="Miyauchi S."/>
            <person name="Kiss E."/>
            <person name="Kuo A."/>
            <person name="Drula E."/>
            <person name="Kohler A."/>
            <person name="Sanchez-Garcia M."/>
            <person name="Morin E."/>
            <person name="Andreopoulos B."/>
            <person name="Barry K.W."/>
            <person name="Bonito G."/>
            <person name="Buee M."/>
            <person name="Carver A."/>
            <person name="Chen C."/>
            <person name="Cichocki N."/>
            <person name="Clum A."/>
            <person name="Culley D."/>
            <person name="Crous P.W."/>
            <person name="Fauchery L."/>
            <person name="Girlanda M."/>
            <person name="Hayes R.D."/>
            <person name="Keri Z."/>
            <person name="LaButti K."/>
            <person name="Lipzen A."/>
            <person name="Lombard V."/>
            <person name="Magnuson J."/>
            <person name="Maillard F."/>
            <person name="Murat C."/>
            <person name="Nolan M."/>
            <person name="Ohm R.A."/>
            <person name="Pangilinan J."/>
            <person name="Pereira M.F."/>
            <person name="Perotto S."/>
            <person name="Peter M."/>
            <person name="Pfister S."/>
            <person name="Riley R."/>
            <person name="Sitrit Y."/>
            <person name="Stielow J.B."/>
            <person name="Szollosi G."/>
            <person name="Zifcakova L."/>
            <person name="Stursova M."/>
            <person name="Spatafora J.W."/>
            <person name="Tedersoo L."/>
            <person name="Vaario L.M."/>
            <person name="Yamada A."/>
            <person name="Yan M."/>
            <person name="Wang P."/>
            <person name="Xu J."/>
            <person name="Bruns T."/>
            <person name="Baldrian P."/>
            <person name="Vilgalys R."/>
            <person name="Dunand C."/>
            <person name="Henrissat B."/>
            <person name="Grigoriev I.V."/>
            <person name="Hibbett D."/>
            <person name="Nagy L.G."/>
            <person name="Martin F.M."/>
        </authorList>
    </citation>
    <scope>NUCLEOTIDE SEQUENCE</scope>
    <source>
        <strain evidence="1">Prilba</strain>
    </source>
</reference>